<dbReference type="InterPro" id="IPR012340">
    <property type="entry name" value="NA-bd_OB-fold"/>
</dbReference>
<sequence>MNHRLDGADAPYWQGLEQGRLLLPRCAHCARWAWPAGHRCAACGHIGVVWEERPLKATLYSWTRTWHRFGMTESLDVPYVSIVAEVADCGVRLMGRMDDPAPADPRIGEALTGRIDATLVGDDRIPAIIWSRTA</sequence>
<evidence type="ECO:0000259" key="2">
    <source>
        <dbReference type="Pfam" id="PF12172"/>
    </source>
</evidence>
<proteinExistence type="predicted"/>
<dbReference type="PANTHER" id="PTHR34075">
    <property type="entry name" value="BLR3430 PROTEIN"/>
    <property type="match status" value="1"/>
</dbReference>
<dbReference type="Proteomes" id="UP000583556">
    <property type="component" value="Unassembled WGS sequence"/>
</dbReference>
<comment type="caution">
    <text evidence="3">The sequence shown here is derived from an EMBL/GenBank/DDBJ whole genome shotgun (WGS) entry which is preliminary data.</text>
</comment>
<reference evidence="3 4" key="1">
    <citation type="submission" date="2020-04" db="EMBL/GenBank/DDBJ databases">
        <title>Novosphingobium sp. TW-4 isolated from soil.</title>
        <authorList>
            <person name="Dahal R.H."/>
            <person name="Chaudhary D.K."/>
        </authorList>
    </citation>
    <scope>NUCLEOTIDE SEQUENCE [LARGE SCALE GENOMIC DNA]</scope>
    <source>
        <strain evidence="3 4">TW-4</strain>
    </source>
</reference>
<organism evidence="3 4">
    <name type="scientific">Novosphingobium olei</name>
    <dbReference type="NCBI Taxonomy" id="2728851"/>
    <lineage>
        <taxon>Bacteria</taxon>
        <taxon>Pseudomonadati</taxon>
        <taxon>Pseudomonadota</taxon>
        <taxon>Alphaproteobacteria</taxon>
        <taxon>Sphingomonadales</taxon>
        <taxon>Sphingomonadaceae</taxon>
        <taxon>Novosphingobium</taxon>
    </lineage>
</organism>
<dbReference type="RefSeq" id="WP_169492179.1">
    <property type="nucleotide sequence ID" value="NZ_JABBGM010000002.1"/>
</dbReference>
<evidence type="ECO:0000313" key="3">
    <source>
        <dbReference type="EMBL" id="NML92898.1"/>
    </source>
</evidence>
<dbReference type="GO" id="GO:0003677">
    <property type="term" value="F:DNA binding"/>
    <property type="evidence" value="ECO:0007669"/>
    <property type="project" value="UniProtKB-KW"/>
</dbReference>
<name>A0A7Y0BMA8_9SPHN</name>
<dbReference type="Gene3D" id="6.10.30.10">
    <property type="match status" value="1"/>
</dbReference>
<dbReference type="InterPro" id="IPR022002">
    <property type="entry name" value="ChsH2_Znr"/>
</dbReference>
<keyword evidence="3" id="KW-0238">DNA-binding</keyword>
<gene>
    <name evidence="3" type="ORF">HHL27_04345</name>
</gene>
<dbReference type="EMBL" id="JABBGM010000002">
    <property type="protein sequence ID" value="NML92898.1"/>
    <property type="molecule type" value="Genomic_DNA"/>
</dbReference>
<evidence type="ECO:0000259" key="1">
    <source>
        <dbReference type="Pfam" id="PF01796"/>
    </source>
</evidence>
<dbReference type="InterPro" id="IPR002878">
    <property type="entry name" value="ChsH2_C"/>
</dbReference>
<dbReference type="Pfam" id="PF12172">
    <property type="entry name" value="zf-ChsH2"/>
    <property type="match status" value="1"/>
</dbReference>
<accession>A0A7Y0BMA8</accession>
<dbReference type="Pfam" id="PF01796">
    <property type="entry name" value="OB_ChsH2_C"/>
    <property type="match status" value="1"/>
</dbReference>
<protein>
    <submittedName>
        <fullName evidence="3">DNA-binding protein</fullName>
    </submittedName>
</protein>
<dbReference type="PANTHER" id="PTHR34075:SF5">
    <property type="entry name" value="BLR3430 PROTEIN"/>
    <property type="match status" value="1"/>
</dbReference>
<dbReference type="InterPro" id="IPR052513">
    <property type="entry name" value="Thioester_dehydratase-like"/>
</dbReference>
<evidence type="ECO:0000313" key="4">
    <source>
        <dbReference type="Proteomes" id="UP000583556"/>
    </source>
</evidence>
<dbReference type="SUPFAM" id="SSF50249">
    <property type="entry name" value="Nucleic acid-binding proteins"/>
    <property type="match status" value="1"/>
</dbReference>
<keyword evidence="4" id="KW-1185">Reference proteome</keyword>
<dbReference type="AlphaFoldDB" id="A0A7Y0BMA8"/>
<feature type="domain" description="ChsH2 rubredoxin-like zinc ribbon" evidence="2">
    <location>
        <begin position="13"/>
        <end position="44"/>
    </location>
</feature>
<feature type="domain" description="ChsH2 C-terminal OB-fold" evidence="1">
    <location>
        <begin position="50"/>
        <end position="109"/>
    </location>
</feature>